<evidence type="ECO:0000256" key="2">
    <source>
        <dbReference type="SAM" id="Phobius"/>
    </source>
</evidence>
<evidence type="ECO:0000313" key="3">
    <source>
        <dbReference type="EnsemblMetazoa" id="G18816.2:cds"/>
    </source>
</evidence>
<dbReference type="Gene3D" id="2.170.300.10">
    <property type="entry name" value="Tie2 ligand-binding domain superfamily"/>
    <property type="match status" value="1"/>
</dbReference>
<protein>
    <submittedName>
        <fullName evidence="3">Uncharacterized protein</fullName>
    </submittedName>
</protein>
<dbReference type="GO" id="GO:0005044">
    <property type="term" value="F:scavenger receptor activity"/>
    <property type="evidence" value="ECO:0007669"/>
    <property type="project" value="InterPro"/>
</dbReference>
<feature type="transmembrane region" description="Helical" evidence="2">
    <location>
        <begin position="105"/>
        <end position="135"/>
    </location>
</feature>
<evidence type="ECO:0000256" key="1">
    <source>
        <dbReference type="ARBA" id="ARBA00022536"/>
    </source>
</evidence>
<reference evidence="3" key="1">
    <citation type="submission" date="2022-08" db="UniProtKB">
        <authorList>
            <consortium name="EnsemblMetazoa"/>
        </authorList>
    </citation>
    <scope>IDENTIFICATION</scope>
    <source>
        <strain evidence="3">05x7-T-G4-1.051#20</strain>
    </source>
</reference>
<keyword evidence="2" id="KW-1133">Transmembrane helix</keyword>
<proteinExistence type="predicted"/>
<sequence length="243" mass="27508">QDCPPGYLGRNCSDRCRYPSYGMECQKSCDCEERFCDIATGCFLPNDGCRDGFFGDRCVNKCRYPSYGKDCQDSCQCSETACNFMTGCDISKHEQLKAENRSQHIAFGITSFTVIVAVSILSSILISAAITLAIWRLKGPYRWNRRVSQNMSRQLGQQGPCHATTQQPHHVAFDSRQRTNDYCFKVNNRPSHTYCSTIEVSTILPPSDINRPELQRENSSDTTVYDIGSCTYEPVVFPVREEH</sequence>
<name>A0A8W8JEJ5_MAGGI</name>
<dbReference type="AlphaFoldDB" id="A0A8W8JEJ5"/>
<dbReference type="Proteomes" id="UP000005408">
    <property type="component" value="Unassembled WGS sequence"/>
</dbReference>
<accession>A0A8W8JEJ5</accession>
<dbReference type="EnsemblMetazoa" id="G18816.2">
    <property type="protein sequence ID" value="G18816.2:cds"/>
    <property type="gene ID" value="G18816"/>
</dbReference>
<keyword evidence="4" id="KW-1185">Reference proteome</keyword>
<dbReference type="PANTHER" id="PTHR24043:SF8">
    <property type="entry name" value="EGF-LIKE DOMAIN-CONTAINING PROTEIN"/>
    <property type="match status" value="1"/>
</dbReference>
<keyword evidence="1" id="KW-0245">EGF-like domain</keyword>
<keyword evidence="2" id="KW-0472">Membrane</keyword>
<dbReference type="InterPro" id="IPR042635">
    <property type="entry name" value="MEGF10/SREC1/2-like"/>
</dbReference>
<organism evidence="3 4">
    <name type="scientific">Magallana gigas</name>
    <name type="common">Pacific oyster</name>
    <name type="synonym">Crassostrea gigas</name>
    <dbReference type="NCBI Taxonomy" id="29159"/>
    <lineage>
        <taxon>Eukaryota</taxon>
        <taxon>Metazoa</taxon>
        <taxon>Spiralia</taxon>
        <taxon>Lophotrochozoa</taxon>
        <taxon>Mollusca</taxon>
        <taxon>Bivalvia</taxon>
        <taxon>Autobranchia</taxon>
        <taxon>Pteriomorphia</taxon>
        <taxon>Ostreida</taxon>
        <taxon>Ostreoidea</taxon>
        <taxon>Ostreidae</taxon>
        <taxon>Magallana</taxon>
    </lineage>
</organism>
<evidence type="ECO:0000313" key="4">
    <source>
        <dbReference type="Proteomes" id="UP000005408"/>
    </source>
</evidence>
<dbReference type="PANTHER" id="PTHR24043">
    <property type="entry name" value="SCAVENGER RECEPTOR CLASS F"/>
    <property type="match status" value="1"/>
</dbReference>
<keyword evidence="2" id="KW-0812">Transmembrane</keyword>